<evidence type="ECO:0000313" key="5">
    <source>
        <dbReference type="EMBL" id="ANI13466.1"/>
    </source>
</evidence>
<dbReference type="PANTHER" id="PTHR36582:SF2">
    <property type="entry name" value="ANTITOXIN PARD"/>
    <property type="match status" value="1"/>
</dbReference>
<evidence type="ECO:0000256" key="1">
    <source>
        <dbReference type="ARBA" id="ARBA00008580"/>
    </source>
</evidence>
<keyword evidence="3" id="KW-1277">Toxin-antitoxin system</keyword>
<dbReference type="AlphaFoldDB" id="A0A1A9K6S8"/>
<sequence length="94" mass="10489">MATRNVVLPDPMERNIEDLLKTGRYQNRSEVIRAGLRLLFDQEAEQSMRLEALKSATSSGIMQLEAGDYDELRTAEDLGQYLDELGRQAGNTGG</sequence>
<dbReference type="NCBIfam" id="TIGR02606">
    <property type="entry name" value="antidote_CC2985"/>
    <property type="match status" value="1"/>
</dbReference>
<protein>
    <recommendedName>
        <fullName evidence="2">Antitoxin ParD</fullName>
    </recommendedName>
</protein>
<proteinExistence type="inferred from homology"/>
<dbReference type="EMBL" id="CP015878">
    <property type="protein sequence ID" value="ANI13466.1"/>
    <property type="molecule type" value="Genomic_DNA"/>
</dbReference>
<dbReference type="GO" id="GO:0006355">
    <property type="term" value="P:regulation of DNA-templated transcription"/>
    <property type="evidence" value="ECO:0007669"/>
    <property type="project" value="InterPro"/>
</dbReference>
<dbReference type="InterPro" id="IPR022789">
    <property type="entry name" value="ParD"/>
</dbReference>
<name>A0A1A9K6S8_9PSED</name>
<dbReference type="SUPFAM" id="SSF47598">
    <property type="entry name" value="Ribbon-helix-helix"/>
    <property type="match status" value="1"/>
</dbReference>
<accession>A0A1A9K6S8</accession>
<dbReference type="Proteomes" id="UP000077748">
    <property type="component" value="Chromosome"/>
</dbReference>
<dbReference type="PANTHER" id="PTHR36582">
    <property type="entry name" value="ANTITOXIN PARD"/>
    <property type="match status" value="1"/>
</dbReference>
<evidence type="ECO:0000313" key="6">
    <source>
        <dbReference type="Proteomes" id="UP000077748"/>
    </source>
</evidence>
<dbReference type="CDD" id="cd22231">
    <property type="entry name" value="RHH_NikR_HicB-like"/>
    <property type="match status" value="1"/>
</dbReference>
<comment type="function">
    <text evidence="4">Antitoxin component of a type II toxin-antitoxin (TA) system. Neutralizes the effect of toxin ParE.</text>
</comment>
<dbReference type="Gene3D" id="6.10.10.120">
    <property type="entry name" value="Antitoxin ParD1-like"/>
    <property type="match status" value="1"/>
</dbReference>
<evidence type="ECO:0000256" key="4">
    <source>
        <dbReference type="ARBA" id="ARBA00037106"/>
    </source>
</evidence>
<comment type="similarity">
    <text evidence="1">Belongs to the ParD antitoxin family.</text>
</comment>
<evidence type="ECO:0000256" key="2">
    <source>
        <dbReference type="ARBA" id="ARBA00017940"/>
    </source>
</evidence>
<dbReference type="InterPro" id="IPR010985">
    <property type="entry name" value="Ribbon_hlx_hlx"/>
</dbReference>
<dbReference type="RefSeq" id="WP_064582070.1">
    <property type="nucleotide sequence ID" value="NZ_CP015878.1"/>
</dbReference>
<organism evidence="5 6">
    <name type="scientific">Pseudomonas citronellolis</name>
    <dbReference type="NCBI Taxonomy" id="53408"/>
    <lineage>
        <taxon>Bacteria</taxon>
        <taxon>Pseudomonadati</taxon>
        <taxon>Pseudomonadota</taxon>
        <taxon>Gammaproteobacteria</taxon>
        <taxon>Pseudomonadales</taxon>
        <taxon>Pseudomonadaceae</taxon>
        <taxon>Pseudomonas</taxon>
    </lineage>
</organism>
<dbReference type="Pfam" id="PF03693">
    <property type="entry name" value="ParD_antitoxin"/>
    <property type="match status" value="1"/>
</dbReference>
<reference evidence="5 6" key="1">
    <citation type="submission" date="2016-05" db="EMBL/GenBank/DDBJ databases">
        <title>Genome Sequence of Pseudomonas citronellolis Strain SJTE-3, an Estrogens and Persistent Organic Pollutants degradation strain.</title>
        <authorList>
            <person name="Liang R."/>
        </authorList>
    </citation>
    <scope>NUCLEOTIDE SEQUENCE [LARGE SCALE GENOMIC DNA]</scope>
    <source>
        <strain evidence="5 6">SJTE-3</strain>
    </source>
</reference>
<dbReference type="InterPro" id="IPR038296">
    <property type="entry name" value="ParD_sf"/>
</dbReference>
<evidence type="ECO:0000256" key="3">
    <source>
        <dbReference type="ARBA" id="ARBA00022649"/>
    </source>
</evidence>
<gene>
    <name evidence="5" type="ORF">A9C11_05470</name>
</gene>